<evidence type="ECO:0000259" key="6">
    <source>
        <dbReference type="Pfam" id="PF23702"/>
    </source>
</evidence>
<organism evidence="8 9">
    <name type="scientific">Geranomyces variabilis</name>
    <dbReference type="NCBI Taxonomy" id="109894"/>
    <lineage>
        <taxon>Eukaryota</taxon>
        <taxon>Fungi</taxon>
        <taxon>Fungi incertae sedis</taxon>
        <taxon>Chytridiomycota</taxon>
        <taxon>Chytridiomycota incertae sedis</taxon>
        <taxon>Chytridiomycetes</taxon>
        <taxon>Spizellomycetales</taxon>
        <taxon>Powellomycetaceae</taxon>
        <taxon>Geranomyces</taxon>
    </lineage>
</organism>
<evidence type="ECO:0000313" key="9">
    <source>
        <dbReference type="Proteomes" id="UP001212152"/>
    </source>
</evidence>
<reference evidence="8" key="1">
    <citation type="submission" date="2020-05" db="EMBL/GenBank/DDBJ databases">
        <title>Phylogenomic resolution of chytrid fungi.</title>
        <authorList>
            <person name="Stajich J.E."/>
            <person name="Amses K."/>
            <person name="Simmons R."/>
            <person name="Seto K."/>
            <person name="Myers J."/>
            <person name="Bonds A."/>
            <person name="Quandt C.A."/>
            <person name="Barry K."/>
            <person name="Liu P."/>
            <person name="Grigoriev I."/>
            <person name="Longcore J.E."/>
            <person name="James T.Y."/>
        </authorList>
    </citation>
    <scope>NUCLEOTIDE SEQUENCE</scope>
    <source>
        <strain evidence="8">JEL0379</strain>
    </source>
</reference>
<dbReference type="GO" id="GO:0005634">
    <property type="term" value="C:nucleus"/>
    <property type="evidence" value="ECO:0007669"/>
    <property type="project" value="TreeGrafter"/>
</dbReference>
<keyword evidence="9" id="KW-1185">Reference proteome</keyword>
<sequence>MADKELELLENVEMRFALSDTNERFEKAVATFLPPVLLKLDSPHKAVQTKVMAVCSHVSKRLKSNPEIKVPMSALLDLFSSAKSSVLLRNFCLIYLDLGFTRSTKEERVKLLPGLFHDISTRLPAQQATIFQMVLQVFGTTGGDFRSLAPKESFDWESHPADLTFLLTRFLDVVLYTFAPAGKPMTALSMGQRATEPTTPVEQFVPPGISKEAVKFITNDGKASWTSSPTELRSLKLGIIRFMSLADSVPEKQNVLEKYIIYLAASGDSDHEIVSAGEDGLKRHVKADLEDEQVVKALYLLYQGTGAQRNPEIFRSPATPGLKTRILRILLKSAAATNQFPQMIQVAFDALNGDLTTAKLRNAGMSFVQWIARMARPEKIKPVAPVLLSALLHFINSPPDTASPDAESLRGFAYEAVGLLCKREPELFDTPLLHQFFTAVSTESQNVRVSVLDALSNMVDAYKRVANDELKRKDLEGMLLQNIDKPDHHARYIAQKYTNTIFPSEYPLARYVNIMLAADLKPEVKEEARRGLEFPDPPTTDEEAAGFRAKLPAFADMCNLLLIKSKGISTGGGGGARAAGVRRVGAFSADAYNDAVKYLRHLLIHHADPKAVIGRRGVDDLEKISEPTTRAALRELFSKMAASSSASGLQAYIEMLETALKSDSADAVLQSGAAFCLLELVSLGPAEASSVYSDKVDWIKTFLDSIRNQTRRSMAHLLGIVTTSQIEVPARAQALAGLIEEQRVAAADKSARVEQREGAMLAIGYLVGRLLYRHPSQTFVSSELVATSVDVVVRGLDAMSPLEVLGALDALSEAGRYAPLPLVSDEARKALVDKLISIAKNNKDSKIQEEAMATLGQLAHGDHEHLGKPVLDFFYSLAPLYSKHVEIQMGIGEAIAAASFGFRALHMEEHLDIATLPAPKQIPDETATAVLETLLGKLQPGASPPAVRKSCAIWLLCAIKLAGKSHAVVRSNVMRLQNAFAGLLGDADEFTQEVASRGMGLVFELGDEGVRSMLVTSLVSTLTEGKKIAPQSVTGDTQLFRENALGAAPGGDGEKLSGTYASILSLASEMNQPDLVYRFMSLAAHNAIWNSRRGASLGFSTIAAQATRELQPHLPLIVPKLYRFQFDPQPKTAESMKNIWQTLVPEPAKTLDEYFDAIMADLLDGMADRQWRIREASTLALADLAGGQQMERLQLHLERMWVMTFRALDDIKESVRISALKAAKTLTTKTTRFCDPVANPDIKQGARIVAIILPFFLTKGLGSSAEDVRNLSLGTILKISKKAGILLKPHLTELAGTLLECLSTMEPQVLNYLTFHTDKYNISQEQLENSRLSAVKASPIMDALEASIDQVDVETLTALVPRLTQIIRKGVGLPTKAGAARIVYSLVQRAPSELSGPHADAIVKALASGVHDRSIVVRKAYATAIGQIAKLATDAAVAKLIAQLEKSYLDDPDADDDTRSVAGITIHQFALRAPERVRDFHARIVPLAFVGARDGSPNVRKTWVEAWEELSGGSNAPLRLWLGETTDLVERLMSTSPSWGVKKQVALAIGDMSRILGAAAFEPLMARVVPLLVAALQGRTWDGKEVVVTALGDVVAAGGDWFGKHEGKAHVDSVVKALLAEARKNNKAYKRHGIEALGKALHALAPYVDVYDEIYDDLARVAAPDPVDVEKSDEDDDDVRQKPMQLVLRATAFRALGQAFPISDAAQRKHANKVLGLLARQTEGNVWNVRLGVLDAVEAVIKRLAPAVAANAAPPAGSDAMDVDVVGGTNKGLSDAVDQPTLVLLVWALCGALEDLKYTKIRETAAAVLLRVVRAAASSPSASTTLPVAEARALADALEKLADKEPVSVIAEAIRDVRREALLVTTS</sequence>
<dbReference type="InterPro" id="IPR024372">
    <property type="entry name" value="Ecm29_N"/>
</dbReference>
<dbReference type="PANTHER" id="PTHR23346:SF19">
    <property type="entry name" value="PROTEASOME ADAPTER AND SCAFFOLD PROTEIN ECM29"/>
    <property type="match status" value="1"/>
</dbReference>
<accession>A0AAD5TEF9</accession>
<dbReference type="GO" id="GO:0000502">
    <property type="term" value="C:proteasome complex"/>
    <property type="evidence" value="ECO:0007669"/>
    <property type="project" value="UniProtKB-KW"/>
</dbReference>
<dbReference type="Pfam" id="PF23702">
    <property type="entry name" value="ARM_ECM29"/>
    <property type="match status" value="1"/>
</dbReference>
<evidence type="ECO:0000256" key="4">
    <source>
        <dbReference type="ARBA" id="ARBA00022942"/>
    </source>
</evidence>
<dbReference type="GO" id="GO:0060090">
    <property type="term" value="F:molecular adaptor activity"/>
    <property type="evidence" value="ECO:0007669"/>
    <property type="project" value="InterPro"/>
</dbReference>
<dbReference type="InterPro" id="IPR055443">
    <property type="entry name" value="HEAT_ECM29"/>
</dbReference>
<evidence type="ECO:0000256" key="3">
    <source>
        <dbReference type="ARBA" id="ARBA00022737"/>
    </source>
</evidence>
<feature type="domain" description="ECM29 ARM-like repeats" evidence="6">
    <location>
        <begin position="633"/>
        <end position="779"/>
    </location>
</feature>
<evidence type="ECO:0008006" key="10">
    <source>
        <dbReference type="Google" id="ProtNLM"/>
    </source>
</evidence>
<evidence type="ECO:0000259" key="5">
    <source>
        <dbReference type="Pfam" id="PF13001"/>
    </source>
</evidence>
<dbReference type="Pfam" id="PF13001">
    <property type="entry name" value="ECM29_N"/>
    <property type="match status" value="1"/>
</dbReference>
<dbReference type="InterPro" id="IPR016024">
    <property type="entry name" value="ARM-type_fold"/>
</dbReference>
<dbReference type="GO" id="GO:0043248">
    <property type="term" value="P:proteasome assembly"/>
    <property type="evidence" value="ECO:0007669"/>
    <property type="project" value="InterPro"/>
</dbReference>
<name>A0AAD5TEF9_9FUNG</name>
<dbReference type="SUPFAM" id="SSF48371">
    <property type="entry name" value="ARM repeat"/>
    <property type="match status" value="3"/>
</dbReference>
<proteinExistence type="predicted"/>
<keyword evidence="4" id="KW-0647">Proteasome</keyword>
<evidence type="ECO:0000313" key="8">
    <source>
        <dbReference type="EMBL" id="KAJ3173306.1"/>
    </source>
</evidence>
<dbReference type="EMBL" id="JADGJQ010000072">
    <property type="protein sequence ID" value="KAJ3173306.1"/>
    <property type="molecule type" value="Genomic_DNA"/>
</dbReference>
<dbReference type="InterPro" id="IPR011989">
    <property type="entry name" value="ARM-like"/>
</dbReference>
<keyword evidence="2" id="KW-0963">Cytoplasm</keyword>
<evidence type="ECO:0000256" key="2">
    <source>
        <dbReference type="ARBA" id="ARBA00022490"/>
    </source>
</evidence>
<dbReference type="Pfam" id="PF23731">
    <property type="entry name" value="ARM_ECM29_C"/>
    <property type="match status" value="1"/>
</dbReference>
<dbReference type="Pfam" id="PF24492">
    <property type="entry name" value="HEAT_ECM29"/>
    <property type="match status" value="1"/>
</dbReference>
<dbReference type="GO" id="GO:0005737">
    <property type="term" value="C:cytoplasm"/>
    <property type="evidence" value="ECO:0007669"/>
    <property type="project" value="UniProtKB-SubCell"/>
</dbReference>
<dbReference type="InterPro" id="IPR055444">
    <property type="entry name" value="ARM_ECM29"/>
</dbReference>
<dbReference type="PANTHER" id="PTHR23346">
    <property type="entry name" value="TRANSLATIONAL ACTIVATOR GCN1-RELATED"/>
    <property type="match status" value="1"/>
</dbReference>
<dbReference type="Proteomes" id="UP001212152">
    <property type="component" value="Unassembled WGS sequence"/>
</dbReference>
<keyword evidence="3" id="KW-0677">Repeat</keyword>
<protein>
    <recommendedName>
        <fullName evidence="10">Proteasome component ECM29</fullName>
    </recommendedName>
</protein>
<feature type="domain" description="Proteasome adapter and scaffold protein ECM29 HEAT-repeat" evidence="7">
    <location>
        <begin position="1287"/>
        <end position="1449"/>
    </location>
</feature>
<comment type="subcellular location">
    <subcellularLocation>
        <location evidence="1">Cytoplasm</location>
    </subcellularLocation>
</comment>
<comment type="caution">
    <text evidence="8">The sequence shown here is derived from an EMBL/GenBank/DDBJ whole genome shotgun (WGS) entry which is preliminary data.</text>
</comment>
<dbReference type="GO" id="GO:0036503">
    <property type="term" value="P:ERAD pathway"/>
    <property type="evidence" value="ECO:0007669"/>
    <property type="project" value="TreeGrafter"/>
</dbReference>
<feature type="domain" description="Proteasome component Ecm29 N-terminal" evidence="5">
    <location>
        <begin position="9"/>
        <end position="515"/>
    </location>
</feature>
<gene>
    <name evidence="8" type="ORF">HDU87_007679</name>
</gene>
<dbReference type="Gene3D" id="1.25.10.10">
    <property type="entry name" value="Leucine-rich Repeat Variant"/>
    <property type="match status" value="4"/>
</dbReference>
<evidence type="ECO:0000256" key="1">
    <source>
        <dbReference type="ARBA" id="ARBA00004496"/>
    </source>
</evidence>
<evidence type="ECO:0000259" key="7">
    <source>
        <dbReference type="Pfam" id="PF24492"/>
    </source>
</evidence>